<dbReference type="GO" id="GO:0039693">
    <property type="term" value="P:viral DNA genome replication"/>
    <property type="evidence" value="ECO:0007669"/>
    <property type="project" value="UniProtKB-KW"/>
</dbReference>
<dbReference type="GO" id="GO:0003887">
    <property type="term" value="F:DNA-directed DNA polymerase activity"/>
    <property type="evidence" value="ECO:0007669"/>
    <property type="project" value="InterPro"/>
</dbReference>
<dbReference type="PANTHER" id="PTHR10133">
    <property type="entry name" value="DNA POLYMERASE I"/>
    <property type="match status" value="1"/>
</dbReference>
<sequence length="636" mass="71141">MIVSVDFETRSAVDLRKTGVYIYADDPSTDVWCMAYAFDDEEPKVWTPADPIDTRLEDYIVEGGMLRAWNANFERVIWNKIMVARYQWPRTRTSQWHCTMAQASAMGLPRALGQAAAVLGVEEQKDKVGQGLMMRMARPRKTNEDGTHVWWNTPDKMQALIDYCRQDVRTEIAVAERLAEMDEQERQVFLLDQRINDRGVMLDRDLLRRVRVLADNSKEEIDAEIARLTKGQVTGATKGVDLVKWLNKYGVATKSVDKQHVARLMARDDLHPVIRKVLELRQDGAKSSTAKLDSMESAAGPDDRMRGLLVYHGAATGRWSGKLVQPQNFPRPAKKQDELNEIIAKLKAGQSVADHGAGTQIASDLLRSMIIAKPGHRLLFADYSAIEARVLAWLAGETTLVETFAGGGDVYKVMAKEIYGKPVDKIDGNERQVGKMAILGCGYGMGGKRFAEQCAAMGIAVDVEEAKRIVSVYREANSAISGYWRRLEEEFLENCRDVISQKGSFARLPLASGRCLTYHNPRIVERETPWGEKRDSVEVDTLNSVTRQWTSQIIWGGLLTENVVQATARDLMAGAMMRLETSGYPVIMSVHDEIICEVPDGHGSPAEMIEIMVTVPDWAKGCPVAAEGKESLRYEK</sequence>
<keyword evidence="4" id="KW-0540">Nuclease</keyword>
<dbReference type="SMART" id="SM00482">
    <property type="entry name" value="POLAc"/>
    <property type="match status" value="1"/>
</dbReference>
<protein>
    <submittedName>
        <fullName evidence="4">Bifunctional 3'-5' exonuclease/DNA polymerase</fullName>
    </submittedName>
</protein>
<dbReference type="GO" id="GO:0006261">
    <property type="term" value="P:DNA-templated DNA replication"/>
    <property type="evidence" value="ECO:0007669"/>
    <property type="project" value="InterPro"/>
</dbReference>
<dbReference type="Gene3D" id="3.30.70.370">
    <property type="match status" value="1"/>
</dbReference>
<dbReference type="InterPro" id="IPR043502">
    <property type="entry name" value="DNA/RNA_pol_sf"/>
</dbReference>
<keyword evidence="4" id="KW-0269">Exonuclease</keyword>
<dbReference type="GO" id="GO:0003677">
    <property type="term" value="F:DNA binding"/>
    <property type="evidence" value="ECO:0007669"/>
    <property type="project" value="InterPro"/>
</dbReference>
<evidence type="ECO:0000256" key="2">
    <source>
        <dbReference type="ARBA" id="ARBA00023109"/>
    </source>
</evidence>
<dbReference type="InterPro" id="IPR002298">
    <property type="entry name" value="DNA_polymerase_A"/>
</dbReference>
<keyword evidence="1" id="KW-0235">DNA replication</keyword>
<evidence type="ECO:0000313" key="4">
    <source>
        <dbReference type="EMBL" id="CAB4139128.1"/>
    </source>
</evidence>
<dbReference type="InterPro" id="IPR001098">
    <property type="entry name" value="DNA-dir_DNA_pol_A_palm_dom"/>
</dbReference>
<dbReference type="GO" id="GO:0004527">
    <property type="term" value="F:exonuclease activity"/>
    <property type="evidence" value="ECO:0007669"/>
    <property type="project" value="UniProtKB-KW"/>
</dbReference>
<gene>
    <name evidence="4" type="ORF">UFOVP351_22</name>
</gene>
<dbReference type="Pfam" id="PF00476">
    <property type="entry name" value="DNA_pol_A"/>
    <property type="match status" value="1"/>
</dbReference>
<organism evidence="4">
    <name type="scientific">uncultured Caudovirales phage</name>
    <dbReference type="NCBI Taxonomy" id="2100421"/>
    <lineage>
        <taxon>Viruses</taxon>
        <taxon>Duplodnaviria</taxon>
        <taxon>Heunggongvirae</taxon>
        <taxon>Uroviricota</taxon>
        <taxon>Caudoviricetes</taxon>
        <taxon>Peduoviridae</taxon>
        <taxon>Maltschvirus</taxon>
        <taxon>Maltschvirus maltsch</taxon>
    </lineage>
</organism>
<accession>A0A6J5LX89</accession>
<dbReference type="GO" id="GO:0006302">
    <property type="term" value="P:double-strand break repair"/>
    <property type="evidence" value="ECO:0007669"/>
    <property type="project" value="TreeGrafter"/>
</dbReference>
<dbReference type="EMBL" id="LR796360">
    <property type="protein sequence ID" value="CAB4139128.1"/>
    <property type="molecule type" value="Genomic_DNA"/>
</dbReference>
<evidence type="ECO:0000259" key="3">
    <source>
        <dbReference type="SMART" id="SM00482"/>
    </source>
</evidence>
<dbReference type="Gene3D" id="1.10.150.20">
    <property type="entry name" value="5' to 3' exonuclease, C-terminal subdomain"/>
    <property type="match status" value="1"/>
</dbReference>
<dbReference type="SUPFAM" id="SSF56672">
    <property type="entry name" value="DNA/RNA polymerases"/>
    <property type="match status" value="1"/>
</dbReference>
<reference evidence="4" key="1">
    <citation type="submission" date="2020-04" db="EMBL/GenBank/DDBJ databases">
        <authorList>
            <person name="Chiriac C."/>
            <person name="Salcher M."/>
            <person name="Ghai R."/>
            <person name="Kavagutti S V."/>
        </authorList>
    </citation>
    <scope>NUCLEOTIDE SEQUENCE</scope>
</reference>
<proteinExistence type="predicted"/>
<dbReference type="PANTHER" id="PTHR10133:SF27">
    <property type="entry name" value="DNA POLYMERASE NU"/>
    <property type="match status" value="1"/>
</dbReference>
<feature type="domain" description="DNA-directed DNA polymerase family A palm" evidence="3">
    <location>
        <begin position="363"/>
        <end position="602"/>
    </location>
</feature>
<keyword evidence="2" id="KW-1194">Viral DNA replication</keyword>
<evidence type="ECO:0000256" key="1">
    <source>
        <dbReference type="ARBA" id="ARBA00022705"/>
    </source>
</evidence>
<name>A0A6J5LX89_9CAUD</name>
<keyword evidence="4" id="KW-0378">Hydrolase</keyword>